<dbReference type="Proteomes" id="UP000326678">
    <property type="component" value="Chromosome pGXM01"/>
</dbReference>
<name>A0A5P8WHV8_9NOSO</name>
<evidence type="ECO:0000313" key="3">
    <source>
        <dbReference type="Proteomes" id="UP000326678"/>
    </source>
</evidence>
<dbReference type="KEGG" id="nsh:GXM_09788"/>
<proteinExistence type="predicted"/>
<accession>A0A5P8WHV8</accession>
<evidence type="ECO:0000313" key="2">
    <source>
        <dbReference type="EMBL" id="QFS52294.1"/>
    </source>
</evidence>
<dbReference type="RefSeq" id="WP_225892966.1">
    <property type="nucleotide sequence ID" value="NZ_CP045228.1"/>
</dbReference>
<protein>
    <recommendedName>
        <fullName evidence="1">HTH cro/C1-type domain-containing protein</fullName>
    </recommendedName>
</protein>
<dbReference type="Gene3D" id="1.10.260.40">
    <property type="entry name" value="lambda repressor-like DNA-binding domains"/>
    <property type="match status" value="1"/>
</dbReference>
<dbReference type="GO" id="GO:0003677">
    <property type="term" value="F:DNA binding"/>
    <property type="evidence" value="ECO:0007669"/>
    <property type="project" value="InterPro"/>
</dbReference>
<organism evidence="2 3">
    <name type="scientific">Nostoc sphaeroides CCNUC1</name>
    <dbReference type="NCBI Taxonomy" id="2653204"/>
    <lineage>
        <taxon>Bacteria</taxon>
        <taxon>Bacillati</taxon>
        <taxon>Cyanobacteriota</taxon>
        <taxon>Cyanophyceae</taxon>
        <taxon>Nostocales</taxon>
        <taxon>Nostocaceae</taxon>
        <taxon>Nostoc</taxon>
    </lineage>
</organism>
<dbReference type="Pfam" id="PF13443">
    <property type="entry name" value="HTH_26"/>
    <property type="match status" value="1"/>
</dbReference>
<dbReference type="AlphaFoldDB" id="A0A5P8WHV8"/>
<gene>
    <name evidence="2" type="ORF">GXM_09788</name>
</gene>
<feature type="domain" description="HTH cro/C1-type" evidence="1">
    <location>
        <begin position="4"/>
        <end position="65"/>
    </location>
</feature>
<dbReference type="InterPro" id="IPR010982">
    <property type="entry name" value="Lambda_DNA-bd_dom_sf"/>
</dbReference>
<reference evidence="2 3" key="1">
    <citation type="submission" date="2019-10" db="EMBL/GenBank/DDBJ databases">
        <title>Genomic and transcriptomic insights into the perfect genentic adaptation of a filamentous nitrogen-fixing cyanobacterium to rice fields.</title>
        <authorList>
            <person name="Chen Z."/>
        </authorList>
    </citation>
    <scope>NUCLEOTIDE SEQUENCE [LARGE SCALE GENOMIC DNA]</scope>
    <source>
        <strain evidence="2">CCNUC1</strain>
    </source>
</reference>
<dbReference type="SUPFAM" id="SSF47413">
    <property type="entry name" value="lambda repressor-like DNA-binding domains"/>
    <property type="match status" value="1"/>
</dbReference>
<evidence type="ECO:0000259" key="1">
    <source>
        <dbReference type="Pfam" id="PF13443"/>
    </source>
</evidence>
<dbReference type="EMBL" id="CP045228">
    <property type="protein sequence ID" value="QFS52294.1"/>
    <property type="molecule type" value="Genomic_DNA"/>
</dbReference>
<keyword evidence="3" id="KW-1185">Reference proteome</keyword>
<sequence length="73" mass="8377">MRNKIKQFLESRGLSAYRMIQDAKISDTTGYKLAADSTYIPSSKILEALCETYRIQPGEILEWFPAEDKSEDD</sequence>
<dbReference type="InterPro" id="IPR001387">
    <property type="entry name" value="Cro/C1-type_HTH"/>
</dbReference>